<dbReference type="Proteomes" id="UP000002357">
    <property type="component" value="Plasmid pSCL4"/>
</dbReference>
<name>B5GMX8_STRCL</name>
<keyword evidence="2" id="KW-0614">Plasmid</keyword>
<organism evidence="2 3">
    <name type="scientific">Streptomyces clavuligerus</name>
    <dbReference type="NCBI Taxonomy" id="1901"/>
    <lineage>
        <taxon>Bacteria</taxon>
        <taxon>Bacillati</taxon>
        <taxon>Actinomycetota</taxon>
        <taxon>Actinomycetes</taxon>
        <taxon>Kitasatosporales</taxon>
        <taxon>Streptomycetaceae</taxon>
        <taxon>Streptomyces</taxon>
    </lineage>
</organism>
<sequence>MAGAVSAAAESVRIRPALAPRSAPTGHRGVFRSFTSWHPTVPDQWQPTADRRHSGAGSHIPPRSSAGSRTARPPATATATTPPASIRTQPRTTVPTGYRRVGSRVDGMP</sequence>
<geneLocation type="plasmid" evidence="2 3">
    <name>pSCL4</name>
</geneLocation>
<proteinExistence type="predicted"/>
<feature type="region of interest" description="Disordered" evidence="1">
    <location>
        <begin position="1"/>
        <end position="109"/>
    </location>
</feature>
<keyword evidence="3" id="KW-1185">Reference proteome</keyword>
<dbReference type="AlphaFoldDB" id="B5GMX8"/>
<protein>
    <submittedName>
        <fullName evidence="2">Uncharacterized protein</fullName>
    </submittedName>
</protein>
<feature type="compositionally biased region" description="Polar residues" evidence="1">
    <location>
        <begin position="86"/>
        <end position="95"/>
    </location>
</feature>
<evidence type="ECO:0000313" key="3">
    <source>
        <dbReference type="Proteomes" id="UP000002357"/>
    </source>
</evidence>
<dbReference type="EMBL" id="CM000914">
    <property type="protein sequence ID" value="EFG04333.2"/>
    <property type="molecule type" value="Genomic_DNA"/>
</dbReference>
<feature type="compositionally biased region" description="Low complexity" evidence="1">
    <location>
        <begin position="69"/>
        <end position="84"/>
    </location>
</feature>
<feature type="compositionally biased region" description="Polar residues" evidence="1">
    <location>
        <begin position="33"/>
        <end position="47"/>
    </location>
</feature>
<reference evidence="2 3" key="1">
    <citation type="journal article" date="2010" name="Genome Biol. Evol.">
        <title>The sequence of a 1.8-mb bacterial linear plasmid reveals a rich evolutionary reservoir of secondary metabolic pathways.</title>
        <authorList>
            <person name="Medema M.H."/>
            <person name="Trefzer A."/>
            <person name="Kovalchuk A."/>
            <person name="van den Berg M."/>
            <person name="Mueller U."/>
            <person name="Heijne W."/>
            <person name="Wu L."/>
            <person name="Alam M.T."/>
            <person name="Ronning C.M."/>
            <person name="Nierman W.C."/>
            <person name="Bovenberg R.A.L."/>
            <person name="Breitling R."/>
            <person name="Takano E."/>
        </authorList>
    </citation>
    <scope>NUCLEOTIDE SEQUENCE [LARGE SCALE GENOMIC DNA]</scope>
    <source>
        <strain evidence="2">ATCC 27064</strain>
        <plasmid evidence="2 3">pSCL4</plasmid>
    </source>
</reference>
<evidence type="ECO:0000313" key="2">
    <source>
        <dbReference type="EMBL" id="EFG04333.2"/>
    </source>
</evidence>
<evidence type="ECO:0000256" key="1">
    <source>
        <dbReference type="SAM" id="MobiDB-lite"/>
    </source>
</evidence>
<accession>B5GMX8</accession>
<gene>
    <name evidence="2" type="ORF">SCLAV_p0847</name>
</gene>